<reference evidence="4" key="2">
    <citation type="journal article" date="2015" name="Data Brief">
        <title>Shoot transcriptome of the giant reed, Arundo donax.</title>
        <authorList>
            <person name="Barrero R.A."/>
            <person name="Guerrero F.D."/>
            <person name="Moolhuijzen P."/>
            <person name="Goolsby J.A."/>
            <person name="Tidwell J."/>
            <person name="Bellgard S.E."/>
            <person name="Bellgard M.I."/>
        </authorList>
    </citation>
    <scope>NUCLEOTIDE SEQUENCE</scope>
    <source>
        <tissue evidence="4">Shoot tissue taken approximately 20 cm above the soil surface</tissue>
    </source>
</reference>
<keyword evidence="1" id="KW-0479">Metal-binding</keyword>
<proteinExistence type="predicted"/>
<feature type="region of interest" description="Disordered" evidence="2">
    <location>
        <begin position="131"/>
        <end position="206"/>
    </location>
</feature>
<evidence type="ECO:0000256" key="1">
    <source>
        <dbReference type="PROSITE-ProRule" id="PRU00047"/>
    </source>
</evidence>
<dbReference type="GO" id="GO:0008270">
    <property type="term" value="F:zinc ion binding"/>
    <property type="evidence" value="ECO:0007669"/>
    <property type="project" value="UniProtKB-KW"/>
</dbReference>
<name>A0A0A9CGL7_ARUDO</name>
<dbReference type="AlphaFoldDB" id="A0A0A9CGL7"/>
<keyword evidence="1" id="KW-0863">Zinc-finger</keyword>
<feature type="compositionally biased region" description="Basic residues" evidence="2">
    <location>
        <begin position="139"/>
        <end position="153"/>
    </location>
</feature>
<feature type="compositionally biased region" description="Basic residues" evidence="2">
    <location>
        <begin position="186"/>
        <end position="196"/>
    </location>
</feature>
<dbReference type="Gene3D" id="4.10.60.10">
    <property type="entry name" value="Zinc finger, CCHC-type"/>
    <property type="match status" value="1"/>
</dbReference>
<evidence type="ECO:0000313" key="4">
    <source>
        <dbReference type="EMBL" id="JAD74726.1"/>
    </source>
</evidence>
<dbReference type="PROSITE" id="PS50158">
    <property type="entry name" value="ZF_CCHC"/>
    <property type="match status" value="1"/>
</dbReference>
<dbReference type="GO" id="GO:0003676">
    <property type="term" value="F:nucleic acid binding"/>
    <property type="evidence" value="ECO:0007669"/>
    <property type="project" value="InterPro"/>
</dbReference>
<dbReference type="SMART" id="SM00343">
    <property type="entry name" value="ZnF_C2HC"/>
    <property type="match status" value="1"/>
</dbReference>
<keyword evidence="1" id="KW-0862">Zinc</keyword>
<dbReference type="Pfam" id="PF00098">
    <property type="entry name" value="zf-CCHC"/>
    <property type="match status" value="1"/>
</dbReference>
<evidence type="ECO:0000259" key="3">
    <source>
        <dbReference type="PROSITE" id="PS50158"/>
    </source>
</evidence>
<dbReference type="InterPro" id="IPR036875">
    <property type="entry name" value="Znf_CCHC_sf"/>
</dbReference>
<protein>
    <recommendedName>
        <fullName evidence="3">CCHC-type domain-containing protein</fullName>
    </recommendedName>
</protein>
<evidence type="ECO:0000256" key="2">
    <source>
        <dbReference type="SAM" id="MobiDB-lite"/>
    </source>
</evidence>
<dbReference type="EMBL" id="GBRH01223169">
    <property type="protein sequence ID" value="JAD74726.1"/>
    <property type="molecule type" value="Transcribed_RNA"/>
</dbReference>
<feature type="compositionally biased region" description="Basic and acidic residues" evidence="2">
    <location>
        <begin position="169"/>
        <end position="185"/>
    </location>
</feature>
<dbReference type="SUPFAM" id="SSF57756">
    <property type="entry name" value="Retrovirus zinc finger-like domains"/>
    <property type="match status" value="1"/>
</dbReference>
<accession>A0A0A9CGL7</accession>
<sequence length="206" mass="23997">MHTRLIKLINRIRAFGSKNWSDHKVVKRLLRAFSVRNLTLTTIIRKDPDFKRMTPDDVLGQICHYELMEQEAQHVKQLSKLNLSAKNKEAALKASKKSKGKEKEVEESNDDESFDSEDALSLFMKKLKKFMKKEGGNKKRDKKDKTKTKRTKRPCYNCGKVGHFIADCSHPKKDKEEETKDDKSHKHEKKKTHKEKHSGQVHVGEE</sequence>
<feature type="domain" description="CCHC-type" evidence="3">
    <location>
        <begin position="155"/>
        <end position="168"/>
    </location>
</feature>
<organism evidence="4">
    <name type="scientific">Arundo donax</name>
    <name type="common">Giant reed</name>
    <name type="synonym">Donax arundinaceus</name>
    <dbReference type="NCBI Taxonomy" id="35708"/>
    <lineage>
        <taxon>Eukaryota</taxon>
        <taxon>Viridiplantae</taxon>
        <taxon>Streptophyta</taxon>
        <taxon>Embryophyta</taxon>
        <taxon>Tracheophyta</taxon>
        <taxon>Spermatophyta</taxon>
        <taxon>Magnoliopsida</taxon>
        <taxon>Liliopsida</taxon>
        <taxon>Poales</taxon>
        <taxon>Poaceae</taxon>
        <taxon>PACMAD clade</taxon>
        <taxon>Arundinoideae</taxon>
        <taxon>Arundineae</taxon>
        <taxon>Arundo</taxon>
    </lineage>
</organism>
<dbReference type="InterPro" id="IPR001878">
    <property type="entry name" value="Znf_CCHC"/>
</dbReference>
<feature type="region of interest" description="Disordered" evidence="2">
    <location>
        <begin position="92"/>
        <end position="112"/>
    </location>
</feature>
<reference evidence="4" key="1">
    <citation type="submission" date="2014-09" db="EMBL/GenBank/DDBJ databases">
        <authorList>
            <person name="Magalhaes I.L.F."/>
            <person name="Oliveira U."/>
            <person name="Santos F.R."/>
            <person name="Vidigal T.H.D.A."/>
            <person name="Brescovit A.D."/>
            <person name="Santos A.J."/>
        </authorList>
    </citation>
    <scope>NUCLEOTIDE SEQUENCE</scope>
    <source>
        <tissue evidence="4">Shoot tissue taken approximately 20 cm above the soil surface</tissue>
    </source>
</reference>